<dbReference type="AlphaFoldDB" id="A0A1J4JBC7"/>
<dbReference type="InterPro" id="IPR050209">
    <property type="entry name" value="Rab_GTPases_membrane_traffic"/>
</dbReference>
<dbReference type="RefSeq" id="XP_068349635.1">
    <property type="nucleotide sequence ID" value="XM_068495114.1"/>
</dbReference>
<dbReference type="GeneID" id="94829818"/>
<dbReference type="PANTHER" id="PTHR47979">
    <property type="entry name" value="DRAB11-RELATED"/>
    <property type="match status" value="1"/>
</dbReference>
<name>A0A1J4JBC7_9EUKA</name>
<sequence>MNEDNLKFKFIILGDAGVGKSCMISHLKDGKFSAMSDSTIGVTFSNHLLHVGSVPITLQIWDTAGQEIYRSVTKSYFRDSHCAIIVYDISNPQTFLGLKRWLEDVKENCPSDCKIAIVGNKDDLGSDRQVSQAAAESFAEENEIDFFNEVSALSGHNIKNMFEECAMLVFTEAANSKKFRMIGKYSGSTEESVELEPPKRGCCS</sequence>
<dbReference type="Proteomes" id="UP000179807">
    <property type="component" value="Unassembled WGS sequence"/>
</dbReference>
<keyword evidence="3" id="KW-1185">Reference proteome</keyword>
<gene>
    <name evidence="2" type="primary">RAB4A</name>
    <name evidence="2" type="ORF">TRFO_09874</name>
</gene>
<dbReference type="PRINTS" id="PR00449">
    <property type="entry name" value="RASTRNSFRMNG"/>
</dbReference>
<protein>
    <submittedName>
        <fullName evidence="2">Ras-related protein Rab-4A</fullName>
    </submittedName>
</protein>
<organism evidence="2 3">
    <name type="scientific">Tritrichomonas foetus</name>
    <dbReference type="NCBI Taxonomy" id="1144522"/>
    <lineage>
        <taxon>Eukaryota</taxon>
        <taxon>Metamonada</taxon>
        <taxon>Parabasalia</taxon>
        <taxon>Tritrichomonadida</taxon>
        <taxon>Tritrichomonadidae</taxon>
        <taxon>Tritrichomonas</taxon>
    </lineage>
</organism>
<dbReference type="VEuPathDB" id="TrichDB:TRFO_09874"/>
<proteinExistence type="inferred from homology"/>
<dbReference type="SMART" id="SM00173">
    <property type="entry name" value="RAS"/>
    <property type="match status" value="1"/>
</dbReference>
<dbReference type="PROSITE" id="PS51421">
    <property type="entry name" value="RAS"/>
    <property type="match status" value="1"/>
</dbReference>
<dbReference type="FunFam" id="3.40.50.300:FF:000808">
    <property type="entry name" value="Small GTP-binding protein, putative"/>
    <property type="match status" value="1"/>
</dbReference>
<dbReference type="SUPFAM" id="SSF52540">
    <property type="entry name" value="P-loop containing nucleoside triphosphate hydrolases"/>
    <property type="match status" value="1"/>
</dbReference>
<evidence type="ECO:0000313" key="2">
    <source>
        <dbReference type="EMBL" id="OHS96498.1"/>
    </source>
</evidence>
<comment type="caution">
    <text evidence="2">The sequence shown here is derived from an EMBL/GenBank/DDBJ whole genome shotgun (WGS) entry which is preliminary data.</text>
</comment>
<dbReference type="InterPro" id="IPR005225">
    <property type="entry name" value="Small_GTP-bd"/>
</dbReference>
<dbReference type="InterPro" id="IPR001806">
    <property type="entry name" value="Small_GTPase"/>
</dbReference>
<dbReference type="EMBL" id="MLAK01001171">
    <property type="protein sequence ID" value="OHS96498.1"/>
    <property type="molecule type" value="Genomic_DNA"/>
</dbReference>
<dbReference type="GO" id="GO:0005525">
    <property type="term" value="F:GTP binding"/>
    <property type="evidence" value="ECO:0007669"/>
    <property type="project" value="InterPro"/>
</dbReference>
<dbReference type="NCBIfam" id="TIGR00231">
    <property type="entry name" value="small_GTP"/>
    <property type="match status" value="1"/>
</dbReference>
<accession>A0A1J4JBC7</accession>
<dbReference type="Gene3D" id="3.40.50.300">
    <property type="entry name" value="P-loop containing nucleotide triphosphate hydrolases"/>
    <property type="match status" value="1"/>
</dbReference>
<comment type="similarity">
    <text evidence="1">Belongs to the small GTPase superfamily. Rab family.</text>
</comment>
<evidence type="ECO:0000256" key="1">
    <source>
        <dbReference type="ARBA" id="ARBA00006270"/>
    </source>
</evidence>
<evidence type="ECO:0000313" key="3">
    <source>
        <dbReference type="Proteomes" id="UP000179807"/>
    </source>
</evidence>
<dbReference type="SMART" id="SM00176">
    <property type="entry name" value="RAN"/>
    <property type="match status" value="1"/>
</dbReference>
<dbReference type="Pfam" id="PF00071">
    <property type="entry name" value="Ras"/>
    <property type="match status" value="1"/>
</dbReference>
<dbReference type="PROSITE" id="PS51419">
    <property type="entry name" value="RAB"/>
    <property type="match status" value="1"/>
</dbReference>
<dbReference type="InterPro" id="IPR027417">
    <property type="entry name" value="P-loop_NTPase"/>
</dbReference>
<dbReference type="CDD" id="cd00154">
    <property type="entry name" value="Rab"/>
    <property type="match status" value="1"/>
</dbReference>
<dbReference type="SMART" id="SM00174">
    <property type="entry name" value="RHO"/>
    <property type="match status" value="1"/>
</dbReference>
<dbReference type="PROSITE" id="PS51420">
    <property type="entry name" value="RHO"/>
    <property type="match status" value="1"/>
</dbReference>
<dbReference type="SMART" id="SM00175">
    <property type="entry name" value="RAB"/>
    <property type="match status" value="1"/>
</dbReference>
<reference evidence="2" key="1">
    <citation type="submission" date="2016-10" db="EMBL/GenBank/DDBJ databases">
        <authorList>
            <person name="Benchimol M."/>
            <person name="Almeida L.G."/>
            <person name="Vasconcelos A.T."/>
            <person name="Perreira-Neves A."/>
            <person name="Rosa I.A."/>
            <person name="Tasca T."/>
            <person name="Bogo M.R."/>
            <person name="de Souza W."/>
        </authorList>
    </citation>
    <scope>NUCLEOTIDE SEQUENCE [LARGE SCALE GENOMIC DNA]</scope>
    <source>
        <strain evidence="2">K</strain>
    </source>
</reference>
<dbReference type="GO" id="GO:0003924">
    <property type="term" value="F:GTPase activity"/>
    <property type="evidence" value="ECO:0007669"/>
    <property type="project" value="InterPro"/>
</dbReference>